<evidence type="ECO:0000256" key="1">
    <source>
        <dbReference type="SAM" id="MobiDB-lite"/>
    </source>
</evidence>
<evidence type="ECO:0000313" key="2">
    <source>
        <dbReference type="EMBL" id="KAK2022588.1"/>
    </source>
</evidence>
<feature type="compositionally biased region" description="Low complexity" evidence="1">
    <location>
        <begin position="211"/>
        <end position="222"/>
    </location>
</feature>
<feature type="region of interest" description="Disordered" evidence="1">
    <location>
        <begin position="20"/>
        <end position="39"/>
    </location>
</feature>
<protein>
    <submittedName>
        <fullName evidence="2">Uncharacterized protein</fullName>
    </submittedName>
</protein>
<gene>
    <name evidence="2" type="ORF">LX32DRAFT_698570</name>
</gene>
<reference evidence="2" key="1">
    <citation type="submission" date="2021-06" db="EMBL/GenBank/DDBJ databases">
        <title>Comparative genomics, transcriptomics and evolutionary studies reveal genomic signatures of adaptation to plant cell wall in hemibiotrophic fungi.</title>
        <authorList>
            <consortium name="DOE Joint Genome Institute"/>
            <person name="Baroncelli R."/>
            <person name="Diaz J.F."/>
            <person name="Benocci T."/>
            <person name="Peng M."/>
            <person name="Battaglia E."/>
            <person name="Haridas S."/>
            <person name="Andreopoulos W."/>
            <person name="Labutti K."/>
            <person name="Pangilinan J."/>
            <person name="Floch G.L."/>
            <person name="Makela M.R."/>
            <person name="Henrissat B."/>
            <person name="Grigoriev I.V."/>
            <person name="Crouch J.A."/>
            <person name="De Vries R.P."/>
            <person name="Sukno S.A."/>
            <person name="Thon M.R."/>
        </authorList>
    </citation>
    <scope>NUCLEOTIDE SEQUENCE</scope>
    <source>
        <strain evidence="2">MAFF235873</strain>
    </source>
</reference>
<accession>A0AAD9LYB6</accession>
<evidence type="ECO:0000313" key="3">
    <source>
        <dbReference type="Proteomes" id="UP001232148"/>
    </source>
</evidence>
<name>A0AAD9LYB6_9PEZI</name>
<sequence>MRGNVFPTREVIRNARADFLAPPLAPPLPPAPAAAVPAPPAVRAEFDSALRARRLLLDPVEQPAESQGEEVQEGGEEAQGEEEEEGKVQARDRPDQDEEAVTINWGDDIQNIPARRTTLGRPETPMLSRGRAINDLLRASGRASSSTTWSHPRRALLPHRVAPAPTRPSTPPSLPSLPRQHLAGDFFTPAQRSVISRESRRATEAIMNRFAAANNNNNNNAAQEDGHDSFHSTSESSDGGMAGGRGRGRGRGGRS</sequence>
<feature type="region of interest" description="Disordered" evidence="1">
    <location>
        <begin position="54"/>
        <end position="105"/>
    </location>
</feature>
<feature type="compositionally biased region" description="Acidic residues" evidence="1">
    <location>
        <begin position="67"/>
        <end position="85"/>
    </location>
</feature>
<keyword evidence="3" id="KW-1185">Reference proteome</keyword>
<feature type="compositionally biased region" description="Pro residues" evidence="1">
    <location>
        <begin position="23"/>
        <end position="39"/>
    </location>
</feature>
<feature type="compositionally biased region" description="Basic residues" evidence="1">
    <location>
        <begin position="246"/>
        <end position="255"/>
    </location>
</feature>
<organism evidence="2 3">
    <name type="scientific">Colletotrichum zoysiae</name>
    <dbReference type="NCBI Taxonomy" id="1216348"/>
    <lineage>
        <taxon>Eukaryota</taxon>
        <taxon>Fungi</taxon>
        <taxon>Dikarya</taxon>
        <taxon>Ascomycota</taxon>
        <taxon>Pezizomycotina</taxon>
        <taxon>Sordariomycetes</taxon>
        <taxon>Hypocreomycetidae</taxon>
        <taxon>Glomerellales</taxon>
        <taxon>Glomerellaceae</taxon>
        <taxon>Colletotrichum</taxon>
        <taxon>Colletotrichum graminicola species complex</taxon>
    </lineage>
</organism>
<comment type="caution">
    <text evidence="2">The sequence shown here is derived from an EMBL/GenBank/DDBJ whole genome shotgun (WGS) entry which is preliminary data.</text>
</comment>
<proteinExistence type="predicted"/>
<feature type="compositionally biased region" description="Pro residues" evidence="1">
    <location>
        <begin position="165"/>
        <end position="175"/>
    </location>
</feature>
<feature type="region of interest" description="Disordered" evidence="1">
    <location>
        <begin position="139"/>
        <end position="255"/>
    </location>
</feature>
<dbReference type="EMBL" id="MU843036">
    <property type="protein sequence ID" value="KAK2022588.1"/>
    <property type="molecule type" value="Genomic_DNA"/>
</dbReference>
<dbReference type="Proteomes" id="UP001232148">
    <property type="component" value="Unassembled WGS sequence"/>
</dbReference>
<dbReference type="AlphaFoldDB" id="A0AAD9LYB6"/>